<evidence type="ECO:0000313" key="5">
    <source>
        <dbReference type="Proteomes" id="UP001633002"/>
    </source>
</evidence>
<accession>A0ABD3G975</accession>
<evidence type="ECO:0000259" key="3">
    <source>
        <dbReference type="PROSITE" id="PS50158"/>
    </source>
</evidence>
<dbReference type="AlphaFoldDB" id="A0ABD3G975"/>
<evidence type="ECO:0000256" key="1">
    <source>
        <dbReference type="PROSITE-ProRule" id="PRU00047"/>
    </source>
</evidence>
<dbReference type="PROSITE" id="PS50158">
    <property type="entry name" value="ZF_CCHC"/>
    <property type="match status" value="1"/>
</dbReference>
<keyword evidence="1" id="KW-0479">Metal-binding</keyword>
<evidence type="ECO:0000313" key="4">
    <source>
        <dbReference type="EMBL" id="KAL3675162.1"/>
    </source>
</evidence>
<dbReference type="EMBL" id="JBJQOH010000008">
    <property type="protein sequence ID" value="KAL3675162.1"/>
    <property type="molecule type" value="Genomic_DNA"/>
</dbReference>
<dbReference type="GO" id="GO:0008270">
    <property type="term" value="F:zinc ion binding"/>
    <property type="evidence" value="ECO:0007669"/>
    <property type="project" value="UniProtKB-KW"/>
</dbReference>
<dbReference type="InterPro" id="IPR001878">
    <property type="entry name" value="Znf_CCHC"/>
</dbReference>
<gene>
    <name evidence="4" type="ORF">R1sor_025110</name>
</gene>
<evidence type="ECO:0000256" key="2">
    <source>
        <dbReference type="SAM" id="MobiDB-lite"/>
    </source>
</evidence>
<reference evidence="4 5" key="1">
    <citation type="submission" date="2024-09" db="EMBL/GenBank/DDBJ databases">
        <title>Chromosome-scale assembly of Riccia sorocarpa.</title>
        <authorList>
            <person name="Paukszto L."/>
        </authorList>
    </citation>
    <scope>NUCLEOTIDE SEQUENCE [LARGE SCALE GENOMIC DNA]</scope>
    <source>
        <strain evidence="4">LP-2024</strain>
        <tissue evidence="4">Aerial parts of the thallus</tissue>
    </source>
</reference>
<keyword evidence="1" id="KW-0863">Zinc-finger</keyword>
<organism evidence="4 5">
    <name type="scientific">Riccia sorocarpa</name>
    <dbReference type="NCBI Taxonomy" id="122646"/>
    <lineage>
        <taxon>Eukaryota</taxon>
        <taxon>Viridiplantae</taxon>
        <taxon>Streptophyta</taxon>
        <taxon>Embryophyta</taxon>
        <taxon>Marchantiophyta</taxon>
        <taxon>Marchantiopsida</taxon>
        <taxon>Marchantiidae</taxon>
        <taxon>Marchantiales</taxon>
        <taxon>Ricciaceae</taxon>
        <taxon>Riccia</taxon>
    </lineage>
</organism>
<dbReference type="SUPFAM" id="SSF57756">
    <property type="entry name" value="Retrovirus zinc finger-like domains"/>
    <property type="match status" value="1"/>
</dbReference>
<sequence>MPIGGPIRTLRTSKVMTVLVQGKRRGMTETPPRDEPMRNYPRQNYGESSSQPQIGQLECYYCYEKGHIKRNCTIFKKHMDERRTSKIPHVAGSNAIYVELKENKSVSVITREMRRQVLEPEATLGNVPDDEITPLRRWDKEDKVTKDTIDFIQEMQTSDEQEDVEVGNE</sequence>
<proteinExistence type="predicted"/>
<dbReference type="InterPro" id="IPR036875">
    <property type="entry name" value="Znf_CCHC_sf"/>
</dbReference>
<dbReference type="Gene3D" id="4.10.60.10">
    <property type="entry name" value="Zinc finger, CCHC-type"/>
    <property type="match status" value="1"/>
</dbReference>
<keyword evidence="1" id="KW-0862">Zinc</keyword>
<comment type="caution">
    <text evidence="4">The sequence shown here is derived from an EMBL/GenBank/DDBJ whole genome shotgun (WGS) entry which is preliminary data.</text>
</comment>
<keyword evidence="5" id="KW-1185">Reference proteome</keyword>
<dbReference type="Proteomes" id="UP001633002">
    <property type="component" value="Unassembled WGS sequence"/>
</dbReference>
<protein>
    <recommendedName>
        <fullName evidence="3">CCHC-type domain-containing protein</fullName>
    </recommendedName>
</protein>
<feature type="region of interest" description="Disordered" evidence="2">
    <location>
        <begin position="23"/>
        <end position="49"/>
    </location>
</feature>
<name>A0ABD3G975_9MARC</name>
<feature type="domain" description="CCHC-type" evidence="3">
    <location>
        <begin position="59"/>
        <end position="72"/>
    </location>
</feature>